<dbReference type="Proteomes" id="UP000032141">
    <property type="component" value="Unassembled WGS sequence"/>
</dbReference>
<sequence length="90" mass="10295">MYQTSEDGSRKDEILKELTETTRHRKHVDTSVELIGTVLFGPLTNVLNSVREPGLPLVDDWECLKSMVRVSHSFLVHTFIVPLYLILEIS</sequence>
<dbReference type="InterPro" id="IPR048501">
    <property type="entry name" value="Legum_prodom"/>
</dbReference>
<dbReference type="STRING" id="109376.A0A0D2ZZ29"/>
<dbReference type="PANTHER" id="PTHR12000">
    <property type="entry name" value="HEMOGLOBINASE FAMILY MEMBER"/>
    <property type="match status" value="1"/>
</dbReference>
<comment type="similarity">
    <text evidence="1">Belongs to the peptidase C13 family.</text>
</comment>
<accession>A0A0D2ZZ29</accession>
<dbReference type="GO" id="GO:0004197">
    <property type="term" value="F:cysteine-type endopeptidase activity"/>
    <property type="evidence" value="ECO:0007669"/>
    <property type="project" value="TreeGrafter"/>
</dbReference>
<evidence type="ECO:0000313" key="4">
    <source>
        <dbReference type="Proteomes" id="UP000032141"/>
    </source>
</evidence>
<dbReference type="eggNOG" id="KOG1348">
    <property type="taxonomic scope" value="Eukaryota"/>
</dbReference>
<organism evidence="3 4">
    <name type="scientific">Brassica oleracea var. oleracea</name>
    <dbReference type="NCBI Taxonomy" id="109376"/>
    <lineage>
        <taxon>Eukaryota</taxon>
        <taxon>Viridiplantae</taxon>
        <taxon>Streptophyta</taxon>
        <taxon>Embryophyta</taxon>
        <taxon>Tracheophyta</taxon>
        <taxon>Spermatophyta</taxon>
        <taxon>Magnoliopsida</taxon>
        <taxon>eudicotyledons</taxon>
        <taxon>Gunneridae</taxon>
        <taxon>Pentapetalae</taxon>
        <taxon>rosids</taxon>
        <taxon>malvids</taxon>
        <taxon>Brassicales</taxon>
        <taxon>Brassicaceae</taxon>
        <taxon>Brassiceae</taxon>
        <taxon>Brassica</taxon>
    </lineage>
</organism>
<evidence type="ECO:0000313" key="3">
    <source>
        <dbReference type="EnsemblPlants" id="Bo11155s010.1"/>
    </source>
</evidence>
<dbReference type="GO" id="GO:0006624">
    <property type="term" value="P:vacuolar protein processing"/>
    <property type="evidence" value="ECO:0007669"/>
    <property type="project" value="TreeGrafter"/>
</dbReference>
<evidence type="ECO:0000259" key="2">
    <source>
        <dbReference type="Pfam" id="PF20985"/>
    </source>
</evidence>
<dbReference type="PANTHER" id="PTHR12000:SF42">
    <property type="entry name" value="LEGUMAIN"/>
    <property type="match status" value="1"/>
</dbReference>
<dbReference type="OMA" id="SHSFLVH"/>
<dbReference type="EnsemblPlants" id="Bo11155s010.1">
    <property type="protein sequence ID" value="Bo11155s010.1"/>
    <property type="gene ID" value="Bo11155s010"/>
</dbReference>
<dbReference type="Gramene" id="Bo11155s010.1">
    <property type="protein sequence ID" value="Bo11155s010.1"/>
    <property type="gene ID" value="Bo11155s010"/>
</dbReference>
<dbReference type="InterPro" id="IPR001096">
    <property type="entry name" value="Peptidase_C13"/>
</dbReference>
<dbReference type="InterPro" id="IPR046427">
    <property type="entry name" value="Legumain_prodom_sf"/>
</dbReference>
<feature type="domain" description="Legumain prodomain" evidence="2">
    <location>
        <begin position="16"/>
        <end position="70"/>
    </location>
</feature>
<dbReference type="GO" id="GO:0051603">
    <property type="term" value="P:proteolysis involved in protein catabolic process"/>
    <property type="evidence" value="ECO:0007669"/>
    <property type="project" value="TreeGrafter"/>
</dbReference>
<reference evidence="3" key="1">
    <citation type="journal article" date="2014" name="Genome Biol.">
        <title>Transcriptome and methylome profiling reveals relics of genome dominance in the mesopolyploid Brassica oleracea.</title>
        <authorList>
            <person name="Parkin I.A."/>
            <person name="Koh C."/>
            <person name="Tang H."/>
            <person name="Robinson S.J."/>
            <person name="Kagale S."/>
            <person name="Clarke W.E."/>
            <person name="Town C.D."/>
            <person name="Nixon J."/>
            <person name="Krishnakumar V."/>
            <person name="Bidwell S.L."/>
            <person name="Denoeud F."/>
            <person name="Belcram H."/>
            <person name="Links M.G."/>
            <person name="Just J."/>
            <person name="Clarke C."/>
            <person name="Bender T."/>
            <person name="Huebert T."/>
            <person name="Mason A.S."/>
            <person name="Pires J.C."/>
            <person name="Barker G."/>
            <person name="Moore J."/>
            <person name="Walley P.G."/>
            <person name="Manoli S."/>
            <person name="Batley J."/>
            <person name="Edwards D."/>
            <person name="Nelson M.N."/>
            <person name="Wang X."/>
            <person name="Paterson A.H."/>
            <person name="King G."/>
            <person name="Bancroft I."/>
            <person name="Chalhoub B."/>
            <person name="Sharpe A.G."/>
        </authorList>
    </citation>
    <scope>NUCLEOTIDE SEQUENCE [LARGE SCALE GENOMIC DNA]</scope>
    <source>
        <strain evidence="3">cv. TO1000</strain>
    </source>
</reference>
<keyword evidence="4" id="KW-1185">Reference proteome</keyword>
<proteinExistence type="inferred from homology"/>
<dbReference type="AlphaFoldDB" id="A0A0D2ZZ29"/>
<dbReference type="Gene3D" id="1.10.132.130">
    <property type="match status" value="1"/>
</dbReference>
<reference evidence="3" key="2">
    <citation type="submission" date="2015-06" db="UniProtKB">
        <authorList>
            <consortium name="EnsemblPlants"/>
        </authorList>
    </citation>
    <scope>IDENTIFICATION</scope>
</reference>
<evidence type="ECO:0000256" key="1">
    <source>
        <dbReference type="ARBA" id="ARBA00009941"/>
    </source>
</evidence>
<name>A0A0D2ZZ29_BRAOL</name>
<dbReference type="GO" id="GO:0005773">
    <property type="term" value="C:vacuole"/>
    <property type="evidence" value="ECO:0007669"/>
    <property type="project" value="GOC"/>
</dbReference>
<dbReference type="HOGENOM" id="CLU_2443951_0_0_1"/>
<protein>
    <recommendedName>
        <fullName evidence="2">Legumain prodomain domain-containing protein</fullName>
    </recommendedName>
</protein>
<dbReference type="Pfam" id="PF20985">
    <property type="entry name" value="Legum_prodom"/>
    <property type="match status" value="1"/>
</dbReference>